<dbReference type="PANTHER" id="PTHR47434">
    <property type="entry name" value="PROTEIN PTST HOMOLOG 3, CHLOROPLASTIC"/>
    <property type="match status" value="1"/>
</dbReference>
<dbReference type="EMBL" id="JBFOLJ010000001">
    <property type="protein sequence ID" value="KAL2559288.1"/>
    <property type="molecule type" value="Genomic_DNA"/>
</dbReference>
<proteinExistence type="predicted"/>
<dbReference type="Proteomes" id="UP001604277">
    <property type="component" value="Unassembled WGS sequence"/>
</dbReference>
<dbReference type="PANTHER" id="PTHR47434:SF1">
    <property type="entry name" value="PROTEIN PTST HOMOLOG 2, CHLOROPLASTIC"/>
    <property type="match status" value="1"/>
</dbReference>
<evidence type="ECO:0000256" key="1">
    <source>
        <dbReference type="SAM" id="Coils"/>
    </source>
</evidence>
<keyword evidence="4" id="KW-0808">Transferase</keyword>
<dbReference type="CDD" id="cd02859">
    <property type="entry name" value="E_set_AMPKbeta_like_N"/>
    <property type="match status" value="1"/>
</dbReference>
<gene>
    <name evidence="4" type="ORF">Fot_04027</name>
</gene>
<keyword evidence="1" id="KW-0175">Coiled coil</keyword>
<evidence type="ECO:0000256" key="2">
    <source>
        <dbReference type="SAM" id="MobiDB-lite"/>
    </source>
</evidence>
<protein>
    <submittedName>
        <fullName evidence="4">5'-AMP-activated protein kinase-related</fullName>
    </submittedName>
</protein>
<feature type="coiled-coil region" evidence="1">
    <location>
        <begin position="393"/>
        <end position="427"/>
    </location>
</feature>
<reference evidence="5" key="1">
    <citation type="submission" date="2024-07" db="EMBL/GenBank/DDBJ databases">
        <title>Two chromosome-level genome assemblies of Korean endemic species Abeliophyllum distichum and Forsythia ovata (Oleaceae).</title>
        <authorList>
            <person name="Jang H."/>
        </authorList>
    </citation>
    <scope>NUCLEOTIDE SEQUENCE [LARGE SCALE GENOMIC DNA]</scope>
</reference>
<dbReference type="Gene3D" id="2.60.40.10">
    <property type="entry name" value="Immunoglobulins"/>
    <property type="match status" value="1"/>
</dbReference>
<feature type="region of interest" description="Disordered" evidence="2">
    <location>
        <begin position="265"/>
        <end position="287"/>
    </location>
</feature>
<dbReference type="AlphaFoldDB" id="A0ABD1XBD4"/>
<dbReference type="SUPFAM" id="SSF81296">
    <property type="entry name" value="E set domains"/>
    <property type="match status" value="1"/>
</dbReference>
<feature type="domain" description="AMP-activated protein kinase glycogen-binding" evidence="3">
    <location>
        <begin position="460"/>
        <end position="537"/>
    </location>
</feature>
<evidence type="ECO:0000313" key="5">
    <source>
        <dbReference type="Proteomes" id="UP001604277"/>
    </source>
</evidence>
<dbReference type="GO" id="GO:0009507">
    <property type="term" value="C:chloroplast"/>
    <property type="evidence" value="ECO:0007669"/>
    <property type="project" value="UniProtKB-ARBA"/>
</dbReference>
<keyword evidence="4" id="KW-0418">Kinase</keyword>
<evidence type="ECO:0000313" key="4">
    <source>
        <dbReference type="EMBL" id="KAL2559288.1"/>
    </source>
</evidence>
<sequence>MVTLITTQTHVPKFHNPLLHLNHRLIPSLIFVLNAKKGARNYQKAAIFSRSYGSLEVKRARNFEDNNYSSWCCGCQQGEGDVELEAEIMEFMEKSEKPTMFPSKEELVRAGRVDLVEAIKKRGGWYSLGWEDEDEKSMGDNVKEVMDFDIGEFLKRVESCKEIAVVGENYINSFSVNSSNENERLSSGNLDSGKLASSSGRVLEIGAEEDTGIQGILSRLEKQRNTDFGMDFGKYGHRTHSSSKDGRGNWHFRMLTDVDRADTGENTRFTSSFPIEGVMNNSDGEITPEIQPETWRTWSIQRSGFQDMEFEAAEISFSKDRVEKNKEAVNNGITASAENIPEALDRDEEINHNQIKTRLQYLECELTTALHSLRSKREECILDEVSGSSSSDLQKLSDAWEFQENEFMNAQERLRSIRAKLAVLEGKMALAIIDAQRIVEEKQKGIASAHKALQLLCTACIVWPNPASEVLLAGSFDGWTTQRKMEKSRTGIFSVCLKLYPGRYEIKFIVDGIWKVDPLRPIVHNNGYENNLLIITRHKVFGQQHE</sequence>
<accession>A0ABD1XBD4</accession>
<dbReference type="GO" id="GO:0016301">
    <property type="term" value="F:kinase activity"/>
    <property type="evidence" value="ECO:0007669"/>
    <property type="project" value="UniProtKB-KW"/>
</dbReference>
<dbReference type="InterPro" id="IPR014756">
    <property type="entry name" value="Ig_E-set"/>
</dbReference>
<comment type="caution">
    <text evidence="4">The sequence shown here is derived from an EMBL/GenBank/DDBJ whole genome shotgun (WGS) entry which is preliminary data.</text>
</comment>
<dbReference type="Pfam" id="PF16561">
    <property type="entry name" value="AMPK1_CBM"/>
    <property type="match status" value="1"/>
</dbReference>
<dbReference type="InterPro" id="IPR032640">
    <property type="entry name" value="AMPK1_CBM"/>
</dbReference>
<name>A0ABD1XBD4_9LAMI</name>
<evidence type="ECO:0000259" key="3">
    <source>
        <dbReference type="Pfam" id="PF16561"/>
    </source>
</evidence>
<keyword evidence="5" id="KW-1185">Reference proteome</keyword>
<organism evidence="4 5">
    <name type="scientific">Forsythia ovata</name>
    <dbReference type="NCBI Taxonomy" id="205694"/>
    <lineage>
        <taxon>Eukaryota</taxon>
        <taxon>Viridiplantae</taxon>
        <taxon>Streptophyta</taxon>
        <taxon>Embryophyta</taxon>
        <taxon>Tracheophyta</taxon>
        <taxon>Spermatophyta</taxon>
        <taxon>Magnoliopsida</taxon>
        <taxon>eudicotyledons</taxon>
        <taxon>Gunneridae</taxon>
        <taxon>Pentapetalae</taxon>
        <taxon>asterids</taxon>
        <taxon>lamiids</taxon>
        <taxon>Lamiales</taxon>
        <taxon>Oleaceae</taxon>
        <taxon>Forsythieae</taxon>
        <taxon>Forsythia</taxon>
    </lineage>
</organism>
<feature type="compositionally biased region" description="Polar residues" evidence="2">
    <location>
        <begin position="266"/>
        <end position="284"/>
    </location>
</feature>
<dbReference type="InterPro" id="IPR013783">
    <property type="entry name" value="Ig-like_fold"/>
</dbReference>